<sequence length="310" mass="36016">MKLINISIFIIVSCFCCFSCANKMKGDTSNEWPLFKNYKDINYFEVRREFKNGFSFDEKGYQLEPEWSLYFTSDSAVKVFNSKMSKYLEYPVVYDKKSIVNFARTWFRVTSLSKDSLVLQRLELTDKAVSAERSNVFMTFYSANYIKNIRKTSLSDLRRPNLSDSIYVKAKVEMANRYVDSAFAARNPPQLESRSPIIEVKKIEPEVEDININNRYIADAYLYPEYHITIDNAYNNFAYFFSANIDKQGNITFKEILQLMSPEYVESKKRVVKGIVDVYLKNLLNITPGSTLGFPQNSTVYLFVSGKKKS</sequence>
<evidence type="ECO:0008006" key="4">
    <source>
        <dbReference type="Google" id="ProtNLM"/>
    </source>
</evidence>
<organism evidence="2 3">
    <name type="scientific">Arcticibacter svalbardensis MN12-7</name>
    <dbReference type="NCBI Taxonomy" id="1150600"/>
    <lineage>
        <taxon>Bacteria</taxon>
        <taxon>Pseudomonadati</taxon>
        <taxon>Bacteroidota</taxon>
        <taxon>Sphingobacteriia</taxon>
        <taxon>Sphingobacteriales</taxon>
        <taxon>Sphingobacteriaceae</taxon>
        <taxon>Arcticibacter</taxon>
    </lineage>
</organism>
<feature type="chain" id="PRO_5004472291" description="EF-hand domain-containing protein" evidence="1">
    <location>
        <begin position="22"/>
        <end position="310"/>
    </location>
</feature>
<keyword evidence="1" id="KW-0732">Signal</keyword>
<dbReference type="EMBL" id="AQPN01000063">
    <property type="protein sequence ID" value="EOR95232.1"/>
    <property type="molecule type" value="Genomic_DNA"/>
</dbReference>
<protein>
    <recommendedName>
        <fullName evidence="4">EF-hand domain-containing protein</fullName>
    </recommendedName>
</protein>
<evidence type="ECO:0000313" key="2">
    <source>
        <dbReference type="EMBL" id="EOR95232.1"/>
    </source>
</evidence>
<evidence type="ECO:0000256" key="1">
    <source>
        <dbReference type="SAM" id="SignalP"/>
    </source>
</evidence>
<feature type="signal peptide" evidence="1">
    <location>
        <begin position="1"/>
        <end position="21"/>
    </location>
</feature>
<comment type="caution">
    <text evidence="2">The sequence shown here is derived from an EMBL/GenBank/DDBJ whole genome shotgun (WGS) entry which is preliminary data.</text>
</comment>
<dbReference type="STRING" id="1150600.ADIARSV_1720"/>
<dbReference type="OrthoDB" id="787262at2"/>
<keyword evidence="3" id="KW-1185">Reference proteome</keyword>
<gene>
    <name evidence="2" type="ORF">ADIARSV_1720</name>
</gene>
<name>R9GTR5_9SPHI</name>
<reference evidence="2 3" key="1">
    <citation type="journal article" date="2013" name="Genome Announc.">
        <title>Draft Genome Sequence of Arcticibacter svalbardensis Strain MN12-7T, a Member of the Family Sphingobacteriaceae Isolated from an Arctic Soil Sample.</title>
        <authorList>
            <person name="Shivaji S."/>
            <person name="Ara S."/>
            <person name="Prasad S."/>
            <person name="Manasa B.P."/>
            <person name="Begum Z."/>
            <person name="Singh A."/>
            <person name="Kumar Pinnaka A."/>
        </authorList>
    </citation>
    <scope>NUCLEOTIDE SEQUENCE [LARGE SCALE GENOMIC DNA]</scope>
    <source>
        <strain evidence="2 3">MN12-7</strain>
    </source>
</reference>
<accession>R9GTR5</accession>
<evidence type="ECO:0000313" key="3">
    <source>
        <dbReference type="Proteomes" id="UP000014174"/>
    </source>
</evidence>
<dbReference type="Proteomes" id="UP000014174">
    <property type="component" value="Unassembled WGS sequence"/>
</dbReference>
<dbReference type="eggNOG" id="ENOG502ZCKE">
    <property type="taxonomic scope" value="Bacteria"/>
</dbReference>
<dbReference type="RefSeq" id="WP_016194956.1">
    <property type="nucleotide sequence ID" value="NZ_AQPN01000063.1"/>
</dbReference>
<proteinExistence type="predicted"/>
<dbReference type="AlphaFoldDB" id="R9GTR5"/>